<comment type="subcellular location">
    <subcellularLocation>
        <location evidence="2">Secreted</location>
        <location evidence="2">Extracellular space</location>
    </subcellularLocation>
</comment>
<feature type="signal peptide" evidence="13">
    <location>
        <begin position="1"/>
        <end position="21"/>
    </location>
</feature>
<dbReference type="GO" id="GO:0008843">
    <property type="term" value="F:endochitinase activity"/>
    <property type="evidence" value="ECO:0007669"/>
    <property type="project" value="UniProtKB-EC"/>
</dbReference>
<evidence type="ECO:0000256" key="2">
    <source>
        <dbReference type="ARBA" id="ARBA00004239"/>
    </source>
</evidence>
<accession>A0AA86W226</accession>
<evidence type="ECO:0000256" key="1">
    <source>
        <dbReference type="ARBA" id="ARBA00000822"/>
    </source>
</evidence>
<evidence type="ECO:0000256" key="12">
    <source>
        <dbReference type="ARBA" id="ARBA00073139"/>
    </source>
</evidence>
<evidence type="ECO:0000256" key="4">
    <source>
        <dbReference type="ARBA" id="ARBA00012729"/>
    </source>
</evidence>
<dbReference type="CDD" id="cd02877">
    <property type="entry name" value="GH18_hevamine_XipI_class_III"/>
    <property type="match status" value="1"/>
</dbReference>
<dbReference type="FunFam" id="3.20.20.80:FF:000015">
    <property type="entry name" value="Acidic endochitinase SE2"/>
    <property type="match status" value="1"/>
</dbReference>
<evidence type="ECO:0000313" key="16">
    <source>
        <dbReference type="EMBL" id="CAJ1976977.1"/>
    </source>
</evidence>
<dbReference type="InterPro" id="IPR017853">
    <property type="entry name" value="GH"/>
</dbReference>
<dbReference type="InterPro" id="IPR045321">
    <property type="entry name" value="Cts1-like"/>
</dbReference>
<dbReference type="GO" id="GO:0000272">
    <property type="term" value="P:polysaccharide catabolic process"/>
    <property type="evidence" value="ECO:0007669"/>
    <property type="project" value="UniProtKB-KW"/>
</dbReference>
<evidence type="ECO:0000256" key="8">
    <source>
        <dbReference type="ARBA" id="ARBA00023157"/>
    </source>
</evidence>
<evidence type="ECO:0000256" key="6">
    <source>
        <dbReference type="ARBA" id="ARBA00022801"/>
    </source>
</evidence>
<dbReference type="SUPFAM" id="SSF51445">
    <property type="entry name" value="(Trans)glycosidases"/>
    <property type="match status" value="1"/>
</dbReference>
<evidence type="ECO:0000256" key="9">
    <source>
        <dbReference type="ARBA" id="ARBA00023277"/>
    </source>
</evidence>
<dbReference type="EMBL" id="OY731407">
    <property type="protein sequence ID" value="CAJ1976977.1"/>
    <property type="molecule type" value="Genomic_DNA"/>
</dbReference>
<organism evidence="16 17">
    <name type="scientific">Sphenostylis stenocarpa</name>
    <dbReference type="NCBI Taxonomy" id="92480"/>
    <lineage>
        <taxon>Eukaryota</taxon>
        <taxon>Viridiplantae</taxon>
        <taxon>Streptophyta</taxon>
        <taxon>Embryophyta</taxon>
        <taxon>Tracheophyta</taxon>
        <taxon>Spermatophyta</taxon>
        <taxon>Magnoliopsida</taxon>
        <taxon>eudicotyledons</taxon>
        <taxon>Gunneridae</taxon>
        <taxon>Pentapetalae</taxon>
        <taxon>rosids</taxon>
        <taxon>fabids</taxon>
        <taxon>Fabales</taxon>
        <taxon>Fabaceae</taxon>
        <taxon>Papilionoideae</taxon>
        <taxon>50 kb inversion clade</taxon>
        <taxon>NPAAA clade</taxon>
        <taxon>indigoferoid/millettioid clade</taxon>
        <taxon>Phaseoleae</taxon>
        <taxon>Sphenostylis</taxon>
    </lineage>
</organism>
<reference evidence="16" key="1">
    <citation type="submission" date="2023-10" db="EMBL/GenBank/DDBJ databases">
        <authorList>
            <person name="Domelevo Entfellner J.-B."/>
        </authorList>
    </citation>
    <scope>NUCLEOTIDE SEQUENCE</scope>
</reference>
<protein>
    <recommendedName>
        <fullName evidence="12">Acidic endochitinase</fullName>
        <ecNumber evidence="4">3.2.1.14</ecNumber>
    </recommendedName>
</protein>
<dbReference type="Gramene" id="rna-AYBTSS11_LOCUS29121">
    <property type="protein sequence ID" value="CAJ1976977.1"/>
    <property type="gene ID" value="gene-AYBTSS11_LOCUS29121"/>
</dbReference>
<proteinExistence type="inferred from homology"/>
<evidence type="ECO:0000256" key="7">
    <source>
        <dbReference type="ARBA" id="ARBA00023024"/>
    </source>
</evidence>
<dbReference type="PANTHER" id="PTHR45708">
    <property type="entry name" value="ENDOCHITINASE"/>
    <property type="match status" value="1"/>
</dbReference>
<name>A0AA86W226_9FABA</name>
<dbReference type="PROSITE" id="PS51910">
    <property type="entry name" value="GH18_2"/>
    <property type="match status" value="1"/>
</dbReference>
<evidence type="ECO:0000313" key="15">
    <source>
        <dbReference type="EMBL" id="CAJ1976974.1"/>
    </source>
</evidence>
<evidence type="ECO:0000256" key="13">
    <source>
        <dbReference type="SAM" id="SignalP"/>
    </source>
</evidence>
<dbReference type="PANTHER" id="PTHR45708:SF31">
    <property type="entry name" value="III ACIDIC ENDOCHITINASE, PUTATIVE-RELATED"/>
    <property type="match status" value="1"/>
</dbReference>
<evidence type="ECO:0000313" key="17">
    <source>
        <dbReference type="Proteomes" id="UP001189624"/>
    </source>
</evidence>
<dbReference type="Pfam" id="PF00704">
    <property type="entry name" value="Glyco_hydro_18"/>
    <property type="match status" value="1"/>
</dbReference>
<evidence type="ECO:0000259" key="14">
    <source>
        <dbReference type="PROSITE" id="PS51910"/>
    </source>
</evidence>
<feature type="domain" description="GH18" evidence="14">
    <location>
        <begin position="31"/>
        <end position="307"/>
    </location>
</feature>
<dbReference type="GO" id="GO:0005576">
    <property type="term" value="C:extracellular region"/>
    <property type="evidence" value="ECO:0007669"/>
    <property type="project" value="UniProtKB-SubCell"/>
</dbReference>
<dbReference type="InterPro" id="IPR001223">
    <property type="entry name" value="Glyco_hydro18_cat"/>
</dbReference>
<dbReference type="GO" id="GO:0006032">
    <property type="term" value="P:chitin catabolic process"/>
    <property type="evidence" value="ECO:0007669"/>
    <property type="project" value="UniProtKB-KW"/>
</dbReference>
<keyword evidence="11" id="KW-0624">Polysaccharide degradation</keyword>
<dbReference type="Gene3D" id="3.20.20.80">
    <property type="entry name" value="Glycosidases"/>
    <property type="match status" value="1"/>
</dbReference>
<dbReference type="EMBL" id="OY731407">
    <property type="protein sequence ID" value="CAJ1976974.1"/>
    <property type="molecule type" value="Genomic_DNA"/>
</dbReference>
<keyword evidence="5" id="KW-0964">Secreted</keyword>
<keyword evidence="13" id="KW-0732">Signal</keyword>
<dbReference type="AlphaFoldDB" id="A0AA86W226"/>
<evidence type="ECO:0000256" key="11">
    <source>
        <dbReference type="ARBA" id="ARBA00023326"/>
    </source>
</evidence>
<dbReference type="EC" id="3.2.1.14" evidence="4"/>
<comment type="catalytic activity">
    <reaction evidence="1">
        <text>Random endo-hydrolysis of N-acetyl-beta-D-glucosaminide (1-&gt;4)-beta-linkages in chitin and chitodextrins.</text>
        <dbReference type="EC" id="3.2.1.14"/>
    </reaction>
</comment>
<comment type="similarity">
    <text evidence="3">Belongs to the glycosyl hydrolase 18 family. Chitinase class II subfamily.</text>
</comment>
<gene>
    <name evidence="15" type="ORF">AYBTSS11_LOCUS29118</name>
    <name evidence="16" type="ORF">AYBTSS11_LOCUS29121</name>
</gene>
<keyword evidence="17" id="KW-1185">Reference proteome</keyword>
<evidence type="ECO:0000256" key="10">
    <source>
        <dbReference type="ARBA" id="ARBA00023295"/>
    </source>
</evidence>
<keyword evidence="6" id="KW-0378">Hydrolase</keyword>
<dbReference type="Proteomes" id="UP001189624">
    <property type="component" value="Chromosome 10"/>
</dbReference>
<keyword evidence="7" id="KW-0146">Chitin degradation</keyword>
<sequence>MGFKRQALSLVLLSLLTFSWAKKSPQEVTGGKIAIYWGQNKDEGTLTATCDTGNYDIVLLSFLNKFGCRRTPSGNFDCHCGNDWSTCEELAPEIKHCQEKGVKVFLSLGGPSGDYSLCSSSDAVVVANYLYGNFLSGESGPLGKVTLDGIDFDIQKGSNLYWDCLAKELQSFKDQNQNFYLSAAPRCFIPDYHLNQAIKKGYFDYIFVKFYNSPSCQYTSGGITTFLLSSWNAWTSFVPSNSLVFLGLPAAPAVAPLGGYVAPQVVTSDILPYIMNSSNYGGIVIWDRSLDNQTQFTQKIKDQAKKMVVLPSGKAIY</sequence>
<feature type="chain" id="PRO_5041851611" description="Acidic endochitinase" evidence="13">
    <location>
        <begin position="22"/>
        <end position="317"/>
    </location>
</feature>
<dbReference type="Gramene" id="rna-AYBTSS11_LOCUS29118">
    <property type="protein sequence ID" value="CAJ1976974.1"/>
    <property type="gene ID" value="gene-AYBTSS11_LOCUS29118"/>
</dbReference>
<evidence type="ECO:0000256" key="5">
    <source>
        <dbReference type="ARBA" id="ARBA00022525"/>
    </source>
</evidence>
<keyword evidence="9" id="KW-0119">Carbohydrate metabolism</keyword>
<keyword evidence="10" id="KW-0326">Glycosidase</keyword>
<keyword evidence="8" id="KW-1015">Disulfide bond</keyword>
<evidence type="ECO:0000256" key="3">
    <source>
        <dbReference type="ARBA" id="ARBA00009121"/>
    </source>
</evidence>
<dbReference type="InterPro" id="IPR050542">
    <property type="entry name" value="Glycosyl_Hydrlase18_Chitinase"/>
</dbReference>